<comment type="caution">
    <text evidence="4">The sequence shown here is derived from an EMBL/GenBank/DDBJ whole genome shotgun (WGS) entry which is preliminary data.</text>
</comment>
<dbReference type="Pfam" id="PF00072">
    <property type="entry name" value="Response_reg"/>
    <property type="match status" value="1"/>
</dbReference>
<evidence type="ECO:0000256" key="2">
    <source>
        <dbReference type="PROSITE-ProRule" id="PRU00169"/>
    </source>
</evidence>
<dbReference type="PROSITE" id="PS50110">
    <property type="entry name" value="RESPONSE_REGULATORY"/>
    <property type="match status" value="1"/>
</dbReference>
<keyword evidence="2" id="KW-0597">Phosphoprotein</keyword>
<protein>
    <submittedName>
        <fullName evidence="4">Response regulator</fullName>
    </submittedName>
</protein>
<dbReference type="PANTHER" id="PTHR43156">
    <property type="entry name" value="STAGE II SPORULATION PROTEIN E-RELATED"/>
    <property type="match status" value="1"/>
</dbReference>
<name>A0A927IIQ8_9BACT</name>
<dbReference type="SUPFAM" id="SSF52172">
    <property type="entry name" value="CheY-like"/>
    <property type="match status" value="1"/>
</dbReference>
<evidence type="ECO:0000256" key="1">
    <source>
        <dbReference type="ARBA" id="ARBA00022801"/>
    </source>
</evidence>
<evidence type="ECO:0000313" key="4">
    <source>
        <dbReference type="EMBL" id="MBD5781018.1"/>
    </source>
</evidence>
<sequence>MEGHSSSKSIQLLLVDDDKTTRRLLGFVLERLGYHVTEAQSAKEARAHIHTLGFDHFDLVVSDYWMPGQNGLELLKYISVEDPTLSVMLMTSDGERQILENLIQINGCGFLQKPIKRDTLRARVADAVAQTRRRRHLQATESEANTLGENQRILQHKQLTGEWSNIEFTFTSKSQASGDFVSVIPLKSGEKVLLISDASGHELSSALQSNYFHGLARGMLKYGASLPQVFQHFNDILLHEWNDEDLVGHSLAALALSFDRDKQLLSFINAGAPQPYLSQSDGFAAPIGNAQGFAPLGWFEDPFFQSQIKLQPGYVCAWTDGLSDLAENTEVDPLALADRLLNKRLNSSSLLSNARDDIAVIRVTPPCTPIDFQPMIPLVSLDIPGDQADRIDEIQAYCEKSIRIVAPEIDSSYLADLLLCLREALLNALTHGCRSQRDLAASLRLSRSHDFSKIAIQIRDQGQGHSFDWEAHAATAAEELIPEHRGLIMMHSIPSRIDLSDRGASVFMEFEREANLNWAN</sequence>
<dbReference type="InterPro" id="IPR036890">
    <property type="entry name" value="HATPase_C_sf"/>
</dbReference>
<dbReference type="InterPro" id="IPR011006">
    <property type="entry name" value="CheY-like_superfamily"/>
</dbReference>
<dbReference type="GO" id="GO:0016791">
    <property type="term" value="F:phosphatase activity"/>
    <property type="evidence" value="ECO:0007669"/>
    <property type="project" value="TreeGrafter"/>
</dbReference>
<evidence type="ECO:0000259" key="3">
    <source>
        <dbReference type="PROSITE" id="PS50110"/>
    </source>
</evidence>
<dbReference type="AlphaFoldDB" id="A0A927IIQ8"/>
<proteinExistence type="predicted"/>
<dbReference type="SMART" id="SM00331">
    <property type="entry name" value="PP2C_SIG"/>
    <property type="match status" value="1"/>
</dbReference>
<keyword evidence="1" id="KW-0378">Hydrolase</keyword>
<feature type="domain" description="Response regulatory" evidence="3">
    <location>
        <begin position="11"/>
        <end position="128"/>
    </location>
</feature>
<dbReference type="Gene3D" id="3.40.50.2300">
    <property type="match status" value="1"/>
</dbReference>
<dbReference type="InterPro" id="IPR052016">
    <property type="entry name" value="Bact_Sigma-Reg"/>
</dbReference>
<dbReference type="InterPro" id="IPR036457">
    <property type="entry name" value="PPM-type-like_dom_sf"/>
</dbReference>
<dbReference type="SMART" id="SM00448">
    <property type="entry name" value="REC"/>
    <property type="match status" value="1"/>
</dbReference>
<dbReference type="InterPro" id="IPR001789">
    <property type="entry name" value="Sig_transdc_resp-reg_receiver"/>
</dbReference>
<dbReference type="RefSeq" id="WP_191618122.1">
    <property type="nucleotide sequence ID" value="NZ_JACYFG010000038.1"/>
</dbReference>
<dbReference type="InterPro" id="IPR003594">
    <property type="entry name" value="HATPase_dom"/>
</dbReference>
<dbReference type="PANTHER" id="PTHR43156:SF2">
    <property type="entry name" value="STAGE II SPORULATION PROTEIN E"/>
    <property type="match status" value="1"/>
</dbReference>
<accession>A0A927IIQ8</accession>
<feature type="modified residue" description="4-aspartylphosphate" evidence="2">
    <location>
        <position position="63"/>
    </location>
</feature>
<dbReference type="Proteomes" id="UP000622317">
    <property type="component" value="Unassembled WGS sequence"/>
</dbReference>
<dbReference type="GO" id="GO:0000160">
    <property type="term" value="P:phosphorelay signal transduction system"/>
    <property type="evidence" value="ECO:0007669"/>
    <property type="project" value="InterPro"/>
</dbReference>
<gene>
    <name evidence="4" type="ORF">IEN85_16070</name>
</gene>
<dbReference type="Gene3D" id="3.60.40.10">
    <property type="entry name" value="PPM-type phosphatase domain"/>
    <property type="match status" value="1"/>
</dbReference>
<organism evidence="4 5">
    <name type="scientific">Pelagicoccus enzymogenes</name>
    <dbReference type="NCBI Taxonomy" id="2773457"/>
    <lineage>
        <taxon>Bacteria</taxon>
        <taxon>Pseudomonadati</taxon>
        <taxon>Verrucomicrobiota</taxon>
        <taxon>Opitutia</taxon>
        <taxon>Puniceicoccales</taxon>
        <taxon>Pelagicoccaceae</taxon>
        <taxon>Pelagicoccus</taxon>
    </lineage>
</organism>
<dbReference type="Pfam" id="PF07228">
    <property type="entry name" value="SpoIIE"/>
    <property type="match status" value="1"/>
</dbReference>
<dbReference type="Gene3D" id="3.30.565.10">
    <property type="entry name" value="Histidine kinase-like ATPase, C-terminal domain"/>
    <property type="match status" value="1"/>
</dbReference>
<evidence type="ECO:0000313" key="5">
    <source>
        <dbReference type="Proteomes" id="UP000622317"/>
    </source>
</evidence>
<reference evidence="4" key="1">
    <citation type="submission" date="2020-09" db="EMBL/GenBank/DDBJ databases">
        <title>Pelagicoccus enzymogenes sp. nov. with an EPS production, isolated from marine sediment.</title>
        <authorList>
            <person name="Feng X."/>
        </authorList>
    </citation>
    <scope>NUCLEOTIDE SEQUENCE</scope>
    <source>
        <strain evidence="4">NFK12</strain>
    </source>
</reference>
<dbReference type="EMBL" id="JACYFG010000038">
    <property type="protein sequence ID" value="MBD5781018.1"/>
    <property type="molecule type" value="Genomic_DNA"/>
</dbReference>
<dbReference type="CDD" id="cd00156">
    <property type="entry name" value="REC"/>
    <property type="match status" value="1"/>
</dbReference>
<dbReference type="Pfam" id="PF13581">
    <property type="entry name" value="HATPase_c_2"/>
    <property type="match status" value="1"/>
</dbReference>
<keyword evidence="5" id="KW-1185">Reference proteome</keyword>
<dbReference type="InterPro" id="IPR001932">
    <property type="entry name" value="PPM-type_phosphatase-like_dom"/>
</dbReference>